<dbReference type="AlphaFoldDB" id="A0A4Z2J316"/>
<dbReference type="Pfam" id="PF01851">
    <property type="entry name" value="PC_rep"/>
    <property type="match status" value="3"/>
</dbReference>
<evidence type="ECO:0000256" key="4">
    <source>
        <dbReference type="SAM" id="MobiDB-lite"/>
    </source>
</evidence>
<dbReference type="InterPro" id="IPR011989">
    <property type="entry name" value="ARM-like"/>
</dbReference>
<organism evidence="6 7">
    <name type="scientific">Liparis tanakae</name>
    <name type="common">Tanaka's snailfish</name>
    <dbReference type="NCBI Taxonomy" id="230148"/>
    <lineage>
        <taxon>Eukaryota</taxon>
        <taxon>Metazoa</taxon>
        <taxon>Chordata</taxon>
        <taxon>Craniata</taxon>
        <taxon>Vertebrata</taxon>
        <taxon>Euteleostomi</taxon>
        <taxon>Actinopterygii</taxon>
        <taxon>Neopterygii</taxon>
        <taxon>Teleostei</taxon>
        <taxon>Neoteleostei</taxon>
        <taxon>Acanthomorphata</taxon>
        <taxon>Eupercaria</taxon>
        <taxon>Perciformes</taxon>
        <taxon>Cottioidei</taxon>
        <taxon>Cottales</taxon>
        <taxon>Liparidae</taxon>
        <taxon>Liparis</taxon>
    </lineage>
</organism>
<comment type="function">
    <text evidence="1">Component of the 26S proteasome, a multiprotein complex involved in the ATP-dependent degradation of ubiquitinated proteins. This complex plays a key role in the maintenance of protein homeostasis by removing misfolded or damaged proteins, which could impair cellular functions, and by removing proteins whose functions are no longer required. Therefore, the proteasome participates in numerous cellular processes, including cell cycle progression, apoptosis, or DNA damage repair.</text>
</comment>
<dbReference type="GO" id="GO:0043161">
    <property type="term" value="P:proteasome-mediated ubiquitin-dependent protein catabolic process"/>
    <property type="evidence" value="ECO:0007669"/>
    <property type="project" value="TreeGrafter"/>
</dbReference>
<dbReference type="PANTHER" id="PTHR10943">
    <property type="entry name" value="26S PROTEASOME NON-ATPASE REGULATORY SUBUNIT"/>
    <property type="match status" value="1"/>
</dbReference>
<accession>A0A4Z2J316</accession>
<keyword evidence="2" id="KW-0677">Repeat</keyword>
<keyword evidence="3 6" id="KW-0647">Proteasome</keyword>
<protein>
    <submittedName>
        <fullName evidence="6">26S proteasome non-ATPase regulatory subunit 1</fullName>
    </submittedName>
</protein>
<proteinExistence type="predicted"/>
<evidence type="ECO:0000256" key="3">
    <source>
        <dbReference type="ARBA" id="ARBA00022942"/>
    </source>
</evidence>
<dbReference type="SUPFAM" id="SSF48371">
    <property type="entry name" value="ARM repeat"/>
    <property type="match status" value="1"/>
</dbReference>
<dbReference type="GO" id="GO:0008540">
    <property type="term" value="C:proteasome regulatory particle, base subcomplex"/>
    <property type="evidence" value="ECO:0007669"/>
    <property type="project" value="TreeGrafter"/>
</dbReference>
<dbReference type="Pfam" id="PF21505">
    <property type="entry name" value="RPN2_N"/>
    <property type="match status" value="1"/>
</dbReference>
<dbReference type="GO" id="GO:0005634">
    <property type="term" value="C:nucleus"/>
    <property type="evidence" value="ECO:0007669"/>
    <property type="project" value="TreeGrafter"/>
</dbReference>
<feature type="region of interest" description="Disordered" evidence="4">
    <location>
        <begin position="59"/>
        <end position="88"/>
    </location>
</feature>
<dbReference type="InterPro" id="IPR016024">
    <property type="entry name" value="ARM-type_fold"/>
</dbReference>
<feature type="domain" description="26S proteasome non-ATPase regulatory subunit 1/RPN2 N-terminal" evidence="5">
    <location>
        <begin position="290"/>
        <end position="587"/>
    </location>
</feature>
<sequence>MAAFLEDTLPEEESEFQKIVALIGGKERIYLVSDACTSKEVDRNDAGILQEFFREMFHSPATSSGQPQTSLSNGQVETVSAKPSCGKPETVASNAIPLIASPMDLELKACPVEEDGDKERQPARNGNAQKTATRRAIYSLKRTIDSPIIIFIFRQTFISKQSNELCLKETLKDVKARTKRARFARPALIGLIRREQESAGTHQCEQLLERLIRSVFYKQSPETIWVGSFIPKTEAHMLSIKKNACKVIYSSQTADNTGDRGNQHFLPFQCLLWAQRRGQTSNSSTGRQRAGIISLLDEEEPQLKEFALQKLDAIVNDFWAEISGSVDKIEVLYEDETFRSRAFAALVASKVFYHLGAFEESLNYALGAGDLFNVTDDSEYVETIIAKCIDHYTKLRVENAELPEDEEKKSIDPRLEGIVNKMFLRCLDDHKYKQAIGIALETRRLDMFEKTILESSDVSGLLAYSLKVCMSLMQNKKFRNEVLRVLVKLYMNLEKPDFINVCQCLIFLDDPQAVSDILEKLVKEDNLLMAYQICFDLYESASQQFLSSVIQNLHTKDEPKDQNAKMIKILSGEMAIELHLQFLIRNNNTDLMILKNTKGHEKEALQLMATYLPKDTSPGSAYQEGGGLYALGLIHANHGGDIIDYLLNQLKNASNDIVRHGGALGLGLAALGTARQDVYDLLKSNLYQDDAVTGEAAGLALGLVMLGSKSAQAIEDMVGYAQETQHEKILRGLAVGIAMVMYGRMEEADTLIESLCRDKDPILRRSGMYTVGMAYCGSGNNKAIRRLLHVAVSVYVWPS</sequence>
<evidence type="ECO:0000313" key="6">
    <source>
        <dbReference type="EMBL" id="TNN84098.1"/>
    </source>
</evidence>
<evidence type="ECO:0000313" key="7">
    <source>
        <dbReference type="Proteomes" id="UP000314294"/>
    </source>
</evidence>
<dbReference type="FunFam" id="1.25.10.10:FF:000426">
    <property type="entry name" value="Proteasome 26S subunit, non-ATPase 1"/>
    <property type="match status" value="1"/>
</dbReference>
<dbReference type="EMBL" id="SRLO01000029">
    <property type="protein sequence ID" value="TNN84098.1"/>
    <property type="molecule type" value="Genomic_DNA"/>
</dbReference>
<name>A0A4Z2J316_9TELE</name>
<dbReference type="InterPro" id="IPR048570">
    <property type="entry name" value="PSMD1_RPN2_N"/>
</dbReference>
<reference evidence="6 7" key="1">
    <citation type="submission" date="2019-03" db="EMBL/GenBank/DDBJ databases">
        <title>First draft genome of Liparis tanakae, snailfish: a comprehensive survey of snailfish specific genes.</title>
        <authorList>
            <person name="Kim W."/>
            <person name="Song I."/>
            <person name="Jeong J.-H."/>
            <person name="Kim D."/>
            <person name="Kim S."/>
            <person name="Ryu S."/>
            <person name="Song J.Y."/>
            <person name="Lee S.K."/>
        </authorList>
    </citation>
    <scope>NUCLEOTIDE SEQUENCE [LARGE SCALE GENOMIC DNA]</scope>
    <source>
        <tissue evidence="6">Muscle</tissue>
    </source>
</reference>
<dbReference type="PANTHER" id="PTHR10943:SF2">
    <property type="entry name" value="26S PROTEASOME NON-ATPASE REGULATORY SUBUNIT 1"/>
    <property type="match status" value="1"/>
</dbReference>
<keyword evidence="7" id="KW-1185">Reference proteome</keyword>
<comment type="caution">
    <text evidence="6">The sequence shown here is derived from an EMBL/GenBank/DDBJ whole genome shotgun (WGS) entry which is preliminary data.</text>
</comment>
<feature type="compositionally biased region" description="Polar residues" evidence="4">
    <location>
        <begin position="60"/>
        <end position="78"/>
    </location>
</feature>
<dbReference type="GO" id="GO:0034515">
    <property type="term" value="C:proteasome storage granule"/>
    <property type="evidence" value="ECO:0007669"/>
    <property type="project" value="TreeGrafter"/>
</dbReference>
<evidence type="ECO:0000256" key="2">
    <source>
        <dbReference type="ARBA" id="ARBA00022737"/>
    </source>
</evidence>
<dbReference type="Proteomes" id="UP000314294">
    <property type="component" value="Unassembled WGS sequence"/>
</dbReference>
<dbReference type="Gene3D" id="1.25.10.10">
    <property type="entry name" value="Leucine-rich Repeat Variant"/>
    <property type="match status" value="1"/>
</dbReference>
<evidence type="ECO:0000259" key="5">
    <source>
        <dbReference type="Pfam" id="PF21505"/>
    </source>
</evidence>
<evidence type="ECO:0000256" key="1">
    <source>
        <dbReference type="ARBA" id="ARBA00002362"/>
    </source>
</evidence>
<dbReference type="OrthoDB" id="261572at2759"/>
<gene>
    <name evidence="6" type="primary">Psmd1</name>
    <name evidence="6" type="ORF">EYF80_005704</name>
</gene>
<dbReference type="InterPro" id="IPR002015">
    <property type="entry name" value="Proteasome/cyclosome_rpt"/>
</dbReference>